<proteinExistence type="predicted"/>
<dbReference type="Proteomes" id="UP000466906">
    <property type="component" value="Chromosome"/>
</dbReference>
<dbReference type="RefSeq" id="WP_163666184.1">
    <property type="nucleotide sequence ID" value="NZ_AP022565.1"/>
</dbReference>
<organism evidence="2 3">
    <name type="scientific">Mycolicibacterium alvei</name>
    <dbReference type="NCBI Taxonomy" id="67081"/>
    <lineage>
        <taxon>Bacteria</taxon>
        <taxon>Bacillati</taxon>
        <taxon>Actinomycetota</taxon>
        <taxon>Actinomycetes</taxon>
        <taxon>Mycobacteriales</taxon>
        <taxon>Mycobacteriaceae</taxon>
        <taxon>Mycolicibacterium</taxon>
    </lineage>
</organism>
<accession>A0A6N4UXT9</accession>
<evidence type="ECO:0000313" key="2">
    <source>
        <dbReference type="EMBL" id="BBX28497.1"/>
    </source>
</evidence>
<dbReference type="Gene3D" id="3.40.50.720">
    <property type="entry name" value="NAD(P)-binding Rossmann-like Domain"/>
    <property type="match status" value="1"/>
</dbReference>
<dbReference type="KEGG" id="malv:MALV_36220"/>
<evidence type="ECO:0000313" key="3">
    <source>
        <dbReference type="Proteomes" id="UP000466906"/>
    </source>
</evidence>
<feature type="domain" description="THIF-type NAD/FAD binding fold" evidence="1">
    <location>
        <begin position="185"/>
        <end position="354"/>
    </location>
</feature>
<evidence type="ECO:0000259" key="1">
    <source>
        <dbReference type="Pfam" id="PF00899"/>
    </source>
</evidence>
<name>A0A6N4UXT9_9MYCO</name>
<gene>
    <name evidence="2" type="ORF">MALV_36220</name>
</gene>
<dbReference type="GO" id="GO:0008641">
    <property type="term" value="F:ubiquitin-like modifier activating enzyme activity"/>
    <property type="evidence" value="ECO:0007669"/>
    <property type="project" value="InterPro"/>
</dbReference>
<sequence length="503" mass="55061">MRYSVAMTEAVAEQARQHLLRPDGQEDVCLATYTVSTGKHRTTYLVTSLVLPRADDRLIHGNASFTGRYLLRGAAHAANQDCGLAMLHSHPGGTGWQRLSSTDYDTELSYAHIAHQYTGGPLLGMTLAGADGTWSARIWHPGGTSPQWAEAVRVVGPMLKMSWNDDLRPPPPRTAAQVRTVSAWPASQDSIARLRVLVVGVGSVGLDVAQRLAATGITDIGVMDHDVVKELNRDRMIGATRLDARRRRRKVNVAYRQMHIATTAQRPQFKRYPMSICTTEGLAHALDYDIIVSCVDRPWPRAVLNTLAYADLIPVIDGGLTLAVFPDGHMRSGSWRAHTLVPGRSCMQCTRQLDPTDIQLDRRGLLDDPHYIEQSGREPVSGAPNVAAYSAAVSAALLTQFVSLTAHPGRRGVPAPLRYLLSTHSLQALTDTTGEFCQYELDTAIGDGRTPLVLPEAPQPDGSRWPVFGFRWHRVDVGSFPSAAIRWLHSVIGGTSSRSPQDR</sequence>
<dbReference type="InterPro" id="IPR000594">
    <property type="entry name" value="ThiF_NAD_FAD-bd"/>
</dbReference>
<keyword evidence="3" id="KW-1185">Reference proteome</keyword>
<dbReference type="InterPro" id="IPR035985">
    <property type="entry name" value="Ubiquitin-activating_enz"/>
</dbReference>
<dbReference type="EMBL" id="AP022565">
    <property type="protein sequence ID" value="BBX28497.1"/>
    <property type="molecule type" value="Genomic_DNA"/>
</dbReference>
<reference evidence="2 3" key="1">
    <citation type="journal article" date="2019" name="Emerg. Microbes Infect.">
        <title>Comprehensive subspecies identification of 175 nontuberculous mycobacteria species based on 7547 genomic profiles.</title>
        <authorList>
            <person name="Matsumoto Y."/>
            <person name="Kinjo T."/>
            <person name="Motooka D."/>
            <person name="Nabeya D."/>
            <person name="Jung N."/>
            <person name="Uechi K."/>
            <person name="Horii T."/>
            <person name="Iida T."/>
            <person name="Fujita J."/>
            <person name="Nakamura S."/>
        </authorList>
    </citation>
    <scope>NUCLEOTIDE SEQUENCE [LARGE SCALE GENOMIC DNA]</scope>
    <source>
        <strain evidence="2 3">JCM 12272</strain>
    </source>
</reference>
<dbReference type="Pfam" id="PF00899">
    <property type="entry name" value="ThiF"/>
    <property type="match status" value="1"/>
</dbReference>
<protein>
    <recommendedName>
        <fullName evidence="1">THIF-type NAD/FAD binding fold domain-containing protein</fullName>
    </recommendedName>
</protein>
<dbReference type="SUPFAM" id="SSF69572">
    <property type="entry name" value="Activating enzymes of the ubiquitin-like proteins"/>
    <property type="match status" value="1"/>
</dbReference>
<dbReference type="AlphaFoldDB" id="A0A6N4UXT9"/>